<proteinExistence type="predicted"/>
<comment type="caution">
    <text evidence="1">The sequence shown here is derived from an EMBL/GenBank/DDBJ whole genome shotgun (WGS) entry which is preliminary data.</text>
</comment>
<dbReference type="AlphaFoldDB" id="X1L8D1"/>
<sequence>MKSDIARLDPLIALGKYLFLKRDKEPSPDIYRGLEDGRKTKKLFIKC</sequence>
<dbReference type="EMBL" id="BARV01002030">
    <property type="protein sequence ID" value="GAI02126.1"/>
    <property type="molecule type" value="Genomic_DNA"/>
</dbReference>
<gene>
    <name evidence="1" type="ORF">S06H3_05467</name>
</gene>
<protein>
    <submittedName>
        <fullName evidence="1">Uncharacterized protein</fullName>
    </submittedName>
</protein>
<organism evidence="1">
    <name type="scientific">marine sediment metagenome</name>
    <dbReference type="NCBI Taxonomy" id="412755"/>
    <lineage>
        <taxon>unclassified sequences</taxon>
        <taxon>metagenomes</taxon>
        <taxon>ecological metagenomes</taxon>
    </lineage>
</organism>
<reference evidence="1" key="1">
    <citation type="journal article" date="2014" name="Front. Microbiol.">
        <title>High frequency of phylogenetically diverse reductive dehalogenase-homologous genes in deep subseafloor sedimentary metagenomes.</title>
        <authorList>
            <person name="Kawai M."/>
            <person name="Futagami T."/>
            <person name="Toyoda A."/>
            <person name="Takaki Y."/>
            <person name="Nishi S."/>
            <person name="Hori S."/>
            <person name="Arai W."/>
            <person name="Tsubouchi T."/>
            <person name="Morono Y."/>
            <person name="Uchiyama I."/>
            <person name="Ito T."/>
            <person name="Fujiyama A."/>
            <person name="Inagaki F."/>
            <person name="Takami H."/>
        </authorList>
    </citation>
    <scope>NUCLEOTIDE SEQUENCE</scope>
    <source>
        <strain evidence="1">Expedition CK06-06</strain>
    </source>
</reference>
<name>X1L8D1_9ZZZZ</name>
<evidence type="ECO:0000313" key="1">
    <source>
        <dbReference type="EMBL" id="GAI02126.1"/>
    </source>
</evidence>
<accession>X1L8D1</accession>